<geneLocation type="plasmid" evidence="1">
    <name>pC6.5c</name>
</geneLocation>
<evidence type="ECO:0000313" key="2">
    <source>
        <dbReference type="EMBL" id="QCO89406.1"/>
    </source>
</evidence>
<sequence length="89" mass="10467">MRIYLTQFWSAHPCESLTWRAANQDIESILYRSQVEFSNEIFRVSIDYVASFAVTCITAMEIEAVRTRSVGVEFDRGPYRESHRLKTER</sequence>
<accession>A0A7S4ZT68</accession>
<proteinExistence type="predicted"/>
<keyword evidence="2" id="KW-0614">Plasmid</keyword>
<evidence type="ECO:0000313" key="1">
    <source>
        <dbReference type="EMBL" id="QCL10439.1"/>
    </source>
</evidence>
<organism evidence="2">
    <name type="scientific">Rhizobium rhizogenes</name>
    <name type="common">Agrobacterium rhizogenes</name>
    <dbReference type="NCBI Taxonomy" id="359"/>
    <lineage>
        <taxon>Bacteria</taxon>
        <taxon>Pseudomonadati</taxon>
        <taxon>Pseudomonadota</taxon>
        <taxon>Alphaproteobacteria</taxon>
        <taxon>Hyphomicrobiales</taxon>
        <taxon>Rhizobiaceae</taxon>
        <taxon>Rhizobium/Agrobacterium group</taxon>
        <taxon>Rhizobium</taxon>
    </lineage>
</organism>
<reference evidence="2" key="1">
    <citation type="submission" date="2018-12" db="EMBL/GenBank/DDBJ databases">
        <title>Three Rhizobium rhizogenes strains isolated from the same crown gall tumor carry diverse plasmids.</title>
        <authorList>
            <person name="Pulawska J."/>
            <person name="Kuzmanovic N."/>
        </authorList>
    </citation>
    <scope>NUCLEOTIDE SEQUENCE</scope>
    <source>
        <strain evidence="2">C5.7</strain>
        <strain evidence="1">C6.5</strain>
        <plasmid evidence="2">pC5.7d</plasmid>
        <plasmid evidence="1">pC6.5c</plasmid>
    </source>
</reference>
<dbReference type="EMBL" id="MK318970">
    <property type="protein sequence ID" value="QCO89406.1"/>
    <property type="molecule type" value="Genomic_DNA"/>
</dbReference>
<name>A0A7S4ZT68_RHIRH</name>
<protein>
    <submittedName>
        <fullName evidence="2">Uncharacterized protein</fullName>
    </submittedName>
</protein>
<dbReference type="EMBL" id="MK318988">
    <property type="protein sequence ID" value="QCL10439.1"/>
    <property type="molecule type" value="Genomic_DNA"/>
</dbReference>
<geneLocation type="plasmid" evidence="2">
    <name>pC5.7d</name>
</geneLocation>
<dbReference type="AlphaFoldDB" id="A0A7S4ZT68"/>
<gene>
    <name evidence="2" type="ORF">pC5.7d_690</name>
    <name evidence="1" type="ORF">pC6.5c_546</name>
</gene>